<name>A0A1G7CR00_9BRAD</name>
<dbReference type="AlphaFoldDB" id="A0A1G7CR00"/>
<protein>
    <submittedName>
        <fullName evidence="1">Uncharacterized protein</fullName>
    </submittedName>
</protein>
<gene>
    <name evidence="1" type="ORF">SAMN05216337_102590</name>
</gene>
<evidence type="ECO:0000313" key="1">
    <source>
        <dbReference type="EMBL" id="SDE40925.1"/>
    </source>
</evidence>
<dbReference type="Proteomes" id="UP000199245">
    <property type="component" value="Unassembled WGS sequence"/>
</dbReference>
<organism evidence="1 2">
    <name type="scientific">Bradyrhizobium brasilense</name>
    <dbReference type="NCBI Taxonomy" id="1419277"/>
    <lineage>
        <taxon>Bacteria</taxon>
        <taxon>Pseudomonadati</taxon>
        <taxon>Pseudomonadota</taxon>
        <taxon>Alphaproteobacteria</taxon>
        <taxon>Hyphomicrobiales</taxon>
        <taxon>Nitrobacteraceae</taxon>
        <taxon>Bradyrhizobium</taxon>
    </lineage>
</organism>
<sequence length="32" mass="3546">MKIYLLILLIGTLLAAIHFTSTPDRQSETASQ</sequence>
<reference evidence="1 2" key="1">
    <citation type="submission" date="2016-10" db="EMBL/GenBank/DDBJ databases">
        <authorList>
            <person name="de Groot N.N."/>
        </authorList>
    </citation>
    <scope>NUCLEOTIDE SEQUENCE [LARGE SCALE GENOMIC DNA]</scope>
    <source>
        <strain evidence="1 2">R5</strain>
    </source>
</reference>
<evidence type="ECO:0000313" key="2">
    <source>
        <dbReference type="Proteomes" id="UP000199245"/>
    </source>
</evidence>
<accession>A0A1G7CR00</accession>
<proteinExistence type="predicted"/>
<dbReference type="EMBL" id="FMZW01000025">
    <property type="protein sequence ID" value="SDE40925.1"/>
    <property type="molecule type" value="Genomic_DNA"/>
</dbReference>